<dbReference type="AlphaFoldDB" id="A0A948TCE1"/>
<proteinExistence type="predicted"/>
<gene>
    <name evidence="2" type="ORF">H9777_08325</name>
</gene>
<name>A0A948TCE1_9BACT</name>
<keyword evidence="1" id="KW-0812">Transmembrane</keyword>
<dbReference type="EMBL" id="JAHLFW010000070">
    <property type="protein sequence ID" value="MBU3838300.1"/>
    <property type="molecule type" value="Genomic_DNA"/>
</dbReference>
<dbReference type="Proteomes" id="UP000783796">
    <property type="component" value="Unassembled WGS sequence"/>
</dbReference>
<keyword evidence="1" id="KW-1133">Transmembrane helix</keyword>
<evidence type="ECO:0000256" key="1">
    <source>
        <dbReference type="SAM" id="Phobius"/>
    </source>
</evidence>
<reference evidence="2" key="1">
    <citation type="journal article" date="2021" name="PeerJ">
        <title>Extensive microbial diversity within the chicken gut microbiome revealed by metagenomics and culture.</title>
        <authorList>
            <person name="Gilroy R."/>
            <person name="Ravi A."/>
            <person name="Getino M."/>
            <person name="Pursley I."/>
            <person name="Horton D.L."/>
            <person name="Alikhan N.F."/>
            <person name="Baker D."/>
            <person name="Gharbi K."/>
            <person name="Hall N."/>
            <person name="Watson M."/>
            <person name="Adriaenssens E.M."/>
            <person name="Foster-Nyarko E."/>
            <person name="Jarju S."/>
            <person name="Secka A."/>
            <person name="Antonio M."/>
            <person name="Oren A."/>
            <person name="Chaudhuri R.R."/>
            <person name="La Ragione R."/>
            <person name="Hildebrand F."/>
            <person name="Pallen M.J."/>
        </authorList>
    </citation>
    <scope>NUCLEOTIDE SEQUENCE</scope>
    <source>
        <strain evidence="2">G4-2901</strain>
    </source>
</reference>
<dbReference type="Pfam" id="PF13148">
    <property type="entry name" value="DUF3987"/>
    <property type="match status" value="1"/>
</dbReference>
<comment type="caution">
    <text evidence="2">The sequence shown here is derived from an EMBL/GenBank/DDBJ whole genome shotgun (WGS) entry which is preliminary data.</text>
</comment>
<feature type="transmembrane region" description="Helical" evidence="1">
    <location>
        <begin position="102"/>
        <end position="119"/>
    </location>
</feature>
<dbReference type="InterPro" id="IPR025048">
    <property type="entry name" value="DUF3987"/>
</dbReference>
<evidence type="ECO:0000313" key="3">
    <source>
        <dbReference type="Proteomes" id="UP000783796"/>
    </source>
</evidence>
<reference evidence="2" key="2">
    <citation type="submission" date="2021-04" db="EMBL/GenBank/DDBJ databases">
        <authorList>
            <person name="Gilroy R."/>
        </authorList>
    </citation>
    <scope>NUCLEOTIDE SEQUENCE</scope>
    <source>
        <strain evidence="2">G4-2901</strain>
    </source>
</reference>
<protein>
    <submittedName>
        <fullName evidence="2">DUF3987 domain-containing protein</fullName>
    </submittedName>
</protein>
<accession>A0A948TCE1</accession>
<organism evidence="2 3">
    <name type="scientific">Candidatus Phocaeicola faecigallinarum</name>
    <dbReference type="NCBI Taxonomy" id="2838732"/>
    <lineage>
        <taxon>Bacteria</taxon>
        <taxon>Pseudomonadati</taxon>
        <taxon>Bacteroidota</taxon>
        <taxon>Bacteroidia</taxon>
        <taxon>Bacteroidales</taxon>
        <taxon>Bacteroidaceae</taxon>
        <taxon>Phocaeicola</taxon>
    </lineage>
</organism>
<sequence length="523" mass="59719">MEPGITPKEIERAVRWGYEHGEEGGNNQTNWVHKVHNSYMNPNSAATSAIDPDNEEITEDEKEEEEIIEDQCTQFSDDIFDTLPEEIKKLLVVAKDRKEKDIILLGILTVSSTLFPALWTIYGNKKYSAHIYTYIVAAAGAGKGGAMNGVILAKKTDRELERIYTAEKKEYEKKCIEWEMELKSAMKEHRMPDMDMKPEEPVHQIIISTPNSSKSQMIINIRNSGEIGIVIVSSEGDVLTETLHCDFGNLAAELRMFFHHEEVRQHFKIDKEQIVIPHPHVAMLLTGTPDQVVSLIRNTENGLFSRFLFYAMSEEPVWKSQSPYKGSGEIDIEELYGEVEERLKANYFNTLGKDIKINFTPEQWDILDQVYETELGIVSAEGEKNATAVVKRYGLITMRIAMILSGYRIMEAGWQITEYTCLDEDFQTALHIVLTCMKHANHVSTMMKNTATRGKVKNFYKLLPVLDKMPDRFRFSDYRNAVETAGFGPSAAKRSLKKYIITGLLTKDNGVYKKTNKLKKRFN</sequence>
<evidence type="ECO:0000313" key="2">
    <source>
        <dbReference type="EMBL" id="MBU3838300.1"/>
    </source>
</evidence>
<feature type="transmembrane region" description="Helical" evidence="1">
    <location>
        <begin position="131"/>
        <end position="153"/>
    </location>
</feature>
<keyword evidence="1" id="KW-0472">Membrane</keyword>